<evidence type="ECO:0000313" key="2">
    <source>
        <dbReference type="Proteomes" id="UP000217141"/>
    </source>
</evidence>
<name>A0A249MRL8_SPHXE</name>
<gene>
    <name evidence="1" type="ORF">CJD35_04400</name>
</gene>
<organism evidence="1 2">
    <name type="scientific">Sphingobium xenophagum</name>
    <dbReference type="NCBI Taxonomy" id="121428"/>
    <lineage>
        <taxon>Bacteria</taxon>
        <taxon>Pseudomonadati</taxon>
        <taxon>Pseudomonadota</taxon>
        <taxon>Alphaproteobacteria</taxon>
        <taxon>Sphingomonadales</taxon>
        <taxon>Sphingomonadaceae</taxon>
        <taxon>Sphingobium</taxon>
    </lineage>
</organism>
<protein>
    <submittedName>
        <fullName evidence="1">DUF3572 domain-containing protein</fullName>
    </submittedName>
</protein>
<dbReference type="InterPro" id="IPR021955">
    <property type="entry name" value="DUF3572"/>
</dbReference>
<dbReference type="EMBL" id="CP022745">
    <property type="protein sequence ID" value="ASY43777.1"/>
    <property type="molecule type" value="Genomic_DNA"/>
</dbReference>
<proteinExistence type="predicted"/>
<dbReference type="AlphaFoldDB" id="A0A249MRL8"/>
<dbReference type="RefSeq" id="WP_017181191.1">
    <property type="nucleotide sequence ID" value="NZ_CP022745.1"/>
</dbReference>
<sequence length="95" mass="9989">MRPDTHNGKRDSGADPATLALMALGWILADGQRADRLLALTGLDSDTLRAGIDNPAILGAVLAFLADHEPDLIACAEAIDTSPDTLIAAQERLSR</sequence>
<accession>A0A249MRL8</accession>
<evidence type="ECO:0000313" key="1">
    <source>
        <dbReference type="EMBL" id="ASY43777.1"/>
    </source>
</evidence>
<reference evidence="1 2" key="1">
    <citation type="submission" date="2017-08" db="EMBL/GenBank/DDBJ databases">
        <title>Whole Genome Sequence of Sphingobium hydrophobicum C1: Insights into Adaption to the Electronic-waste Contaminated Sediment.</title>
        <authorList>
            <person name="Song D."/>
            <person name="Chen X."/>
            <person name="Xu M."/>
        </authorList>
    </citation>
    <scope>NUCLEOTIDE SEQUENCE [LARGE SCALE GENOMIC DNA]</scope>
    <source>
        <strain evidence="1 2">C1</strain>
    </source>
</reference>
<dbReference type="Pfam" id="PF12096">
    <property type="entry name" value="DUF3572"/>
    <property type="match status" value="1"/>
</dbReference>
<dbReference type="KEGG" id="shyd:CJD35_04400"/>
<dbReference type="Proteomes" id="UP000217141">
    <property type="component" value="Chromosome I"/>
</dbReference>